<accession>A0A2X2TB72</accession>
<sequence>MFTHAAIANLNGLEMMVYNFVIKKQRQSDVHDHQGAGGCRRCLHHYRAAFLPQAQL</sequence>
<dbReference type="EMBL" id="UAVU01000003">
    <property type="protein sequence ID" value="SQA99587.1"/>
    <property type="molecule type" value="Genomic_DNA"/>
</dbReference>
<evidence type="ECO:0000313" key="2">
    <source>
        <dbReference type="Proteomes" id="UP000251197"/>
    </source>
</evidence>
<dbReference type="AlphaFoldDB" id="A0A2X2TB72"/>
<organism evidence="1 2">
    <name type="scientific">Cedecea neteri</name>
    <dbReference type="NCBI Taxonomy" id="158822"/>
    <lineage>
        <taxon>Bacteria</taxon>
        <taxon>Pseudomonadati</taxon>
        <taxon>Pseudomonadota</taxon>
        <taxon>Gammaproteobacteria</taxon>
        <taxon>Enterobacterales</taxon>
        <taxon>Enterobacteriaceae</taxon>
        <taxon>Cedecea</taxon>
    </lineage>
</organism>
<protein>
    <submittedName>
        <fullName evidence="1">Uncharacterized protein</fullName>
    </submittedName>
</protein>
<evidence type="ECO:0000313" key="1">
    <source>
        <dbReference type="EMBL" id="SQA99587.1"/>
    </source>
</evidence>
<reference evidence="1 2" key="1">
    <citation type="submission" date="2018-06" db="EMBL/GenBank/DDBJ databases">
        <authorList>
            <consortium name="Pathogen Informatics"/>
            <person name="Doyle S."/>
        </authorList>
    </citation>
    <scope>NUCLEOTIDE SEQUENCE [LARGE SCALE GENOMIC DNA]</scope>
    <source>
        <strain evidence="1 2">NCTC12120</strain>
    </source>
</reference>
<gene>
    <name evidence="1" type="ORF">NCTC12120_03508</name>
</gene>
<dbReference type="Proteomes" id="UP000251197">
    <property type="component" value="Unassembled WGS sequence"/>
</dbReference>
<name>A0A2X2TB72_9ENTR</name>
<proteinExistence type="predicted"/>